<dbReference type="Proteomes" id="UP001597118">
    <property type="component" value="Unassembled WGS sequence"/>
</dbReference>
<dbReference type="PROSITE" id="PS51257">
    <property type="entry name" value="PROKAR_LIPOPROTEIN"/>
    <property type="match status" value="1"/>
</dbReference>
<dbReference type="InterPro" id="IPR025366">
    <property type="entry name" value="DUF4270"/>
</dbReference>
<organism evidence="1 2">
    <name type="scientific">Pseudopedobacter beijingensis</name>
    <dbReference type="NCBI Taxonomy" id="1207056"/>
    <lineage>
        <taxon>Bacteria</taxon>
        <taxon>Pseudomonadati</taxon>
        <taxon>Bacteroidota</taxon>
        <taxon>Sphingobacteriia</taxon>
        <taxon>Sphingobacteriales</taxon>
        <taxon>Sphingobacteriaceae</taxon>
        <taxon>Pseudopedobacter</taxon>
    </lineage>
</organism>
<evidence type="ECO:0000313" key="1">
    <source>
        <dbReference type="EMBL" id="MFD1629653.1"/>
    </source>
</evidence>
<accession>A0ABW4IA69</accession>
<comment type="caution">
    <text evidence="1">The sequence shown here is derived from an EMBL/GenBank/DDBJ whole genome shotgun (WGS) entry which is preliminary data.</text>
</comment>
<protein>
    <submittedName>
        <fullName evidence="1">DUF4270 domain-containing protein</fullName>
    </submittedName>
</protein>
<keyword evidence="2" id="KW-1185">Reference proteome</keyword>
<sequence>MKSRNLDLLTLLISLFILSSCNSPMGIGLDVDPNVILNSSIHETDVITKLIKDDSIATNYTERSVLSYMKDAEFGKTTTNIALAVTLPSSNVSFGKDPILDSAVLVLKYAASAPIYGDSASYKVLVNQLSEKLYDGTTNKVYYSNKEWTTESTVVGSKTFFPAYNDSLSIKLYGYQDSTVKIPAQLRIPLDNQFIINKIVSLDSATLSTSQKFADSFKGLKLSFDKNSVAGKGGAISFDTYSENAASLVLYYRYTNSEDKADTTSKTFPINGSSGAAVTEVIWDATGSNAAAALSNATNNNEKLYLKGFSGTKIKAEFPNLHDLNNLGKNIAINRAELIFTVEEETPASFDPLSILRIYKLDPALLPKYIPEENTSDPRYVGAGMVGGYYNKSKKTYILNVTGYIQDLFKKKYPNEGTFITTHDFIGKTGRLNAPGRSILIGGGSTSADKPKLKIYYSDLK</sequence>
<reference evidence="2" key="1">
    <citation type="journal article" date="2019" name="Int. J. Syst. Evol. Microbiol.">
        <title>The Global Catalogue of Microorganisms (GCM) 10K type strain sequencing project: providing services to taxonomists for standard genome sequencing and annotation.</title>
        <authorList>
            <consortium name="The Broad Institute Genomics Platform"/>
            <consortium name="The Broad Institute Genome Sequencing Center for Infectious Disease"/>
            <person name="Wu L."/>
            <person name="Ma J."/>
        </authorList>
    </citation>
    <scope>NUCLEOTIDE SEQUENCE [LARGE SCALE GENOMIC DNA]</scope>
    <source>
        <strain evidence="2">CCUG 53762</strain>
    </source>
</reference>
<proteinExistence type="predicted"/>
<dbReference type="EMBL" id="JBHUDG010000005">
    <property type="protein sequence ID" value="MFD1629653.1"/>
    <property type="molecule type" value="Genomic_DNA"/>
</dbReference>
<dbReference type="Pfam" id="PF14092">
    <property type="entry name" value="DUF4270"/>
    <property type="match status" value="1"/>
</dbReference>
<dbReference type="RefSeq" id="WP_379662031.1">
    <property type="nucleotide sequence ID" value="NZ_JBHUDG010000005.1"/>
</dbReference>
<name>A0ABW4IA69_9SPHI</name>
<gene>
    <name evidence="1" type="ORF">ACFSAH_07190</name>
</gene>
<evidence type="ECO:0000313" key="2">
    <source>
        <dbReference type="Proteomes" id="UP001597118"/>
    </source>
</evidence>